<reference evidence="3 4" key="1">
    <citation type="submission" date="2024-03" db="EMBL/GenBank/DDBJ databases">
        <title>The genome assembly and annotation of the cricket Gryllus longicercus Weissman &amp; Gray.</title>
        <authorList>
            <person name="Szrajer S."/>
            <person name="Gray D."/>
            <person name="Ylla G."/>
        </authorList>
    </citation>
    <scope>NUCLEOTIDE SEQUENCE [LARGE SCALE GENOMIC DNA]</scope>
    <source>
        <strain evidence="3">DAG 2021-001</strain>
        <tissue evidence="3">Whole body minus gut</tissue>
    </source>
</reference>
<evidence type="ECO:0000256" key="1">
    <source>
        <dbReference type="SAM" id="MobiDB-lite"/>
    </source>
</evidence>
<feature type="region of interest" description="Disordered" evidence="1">
    <location>
        <begin position="29"/>
        <end position="133"/>
    </location>
</feature>
<evidence type="ECO:0000256" key="2">
    <source>
        <dbReference type="SAM" id="SignalP"/>
    </source>
</evidence>
<sequence>MIFRRFCALCLFVAPPRCDVYPSSPTYSSRPAPCTVPQSDHPFAHTPAVQQRPSISVRPIEQLPRRAPPNGGEGGTACAPCHNSRSLDTARSPAASLRTTSLRALRTGGGGSGHQLMSQMSLASTDVTPSESR</sequence>
<evidence type="ECO:0000313" key="4">
    <source>
        <dbReference type="Proteomes" id="UP001378592"/>
    </source>
</evidence>
<evidence type="ECO:0000313" key="3">
    <source>
        <dbReference type="EMBL" id="KAK7872540.1"/>
    </source>
</evidence>
<keyword evidence="4" id="KW-1185">Reference proteome</keyword>
<proteinExistence type="predicted"/>
<dbReference type="AlphaFoldDB" id="A0AAN9W1T9"/>
<comment type="caution">
    <text evidence="3">The sequence shown here is derived from an EMBL/GenBank/DDBJ whole genome shotgun (WGS) entry which is preliminary data.</text>
</comment>
<feature type="compositionally biased region" description="Polar residues" evidence="1">
    <location>
        <begin position="115"/>
        <end position="133"/>
    </location>
</feature>
<keyword evidence="2" id="KW-0732">Signal</keyword>
<dbReference type="EMBL" id="JAZDUA010000023">
    <property type="protein sequence ID" value="KAK7872540.1"/>
    <property type="molecule type" value="Genomic_DNA"/>
</dbReference>
<accession>A0AAN9W1T9</accession>
<dbReference type="Proteomes" id="UP001378592">
    <property type="component" value="Unassembled WGS sequence"/>
</dbReference>
<feature type="chain" id="PRO_5043003274" description="Secreted protein" evidence="2">
    <location>
        <begin position="19"/>
        <end position="133"/>
    </location>
</feature>
<feature type="signal peptide" evidence="2">
    <location>
        <begin position="1"/>
        <end position="18"/>
    </location>
</feature>
<name>A0AAN9W1T9_9ORTH</name>
<protein>
    <recommendedName>
        <fullName evidence="5">Secreted protein</fullName>
    </recommendedName>
</protein>
<organism evidence="3 4">
    <name type="scientific">Gryllus longicercus</name>
    <dbReference type="NCBI Taxonomy" id="2509291"/>
    <lineage>
        <taxon>Eukaryota</taxon>
        <taxon>Metazoa</taxon>
        <taxon>Ecdysozoa</taxon>
        <taxon>Arthropoda</taxon>
        <taxon>Hexapoda</taxon>
        <taxon>Insecta</taxon>
        <taxon>Pterygota</taxon>
        <taxon>Neoptera</taxon>
        <taxon>Polyneoptera</taxon>
        <taxon>Orthoptera</taxon>
        <taxon>Ensifera</taxon>
        <taxon>Gryllidea</taxon>
        <taxon>Grylloidea</taxon>
        <taxon>Gryllidae</taxon>
        <taxon>Gryllinae</taxon>
        <taxon>Gryllus</taxon>
    </lineage>
</organism>
<gene>
    <name evidence="3" type="ORF">R5R35_013775</name>
</gene>
<evidence type="ECO:0008006" key="5">
    <source>
        <dbReference type="Google" id="ProtNLM"/>
    </source>
</evidence>